<feature type="region of interest" description="Disordered" evidence="1">
    <location>
        <begin position="363"/>
        <end position="419"/>
    </location>
</feature>
<dbReference type="EMBL" id="QWIK01000009">
    <property type="protein sequence ID" value="RMY16508.1"/>
    <property type="molecule type" value="Genomic_DNA"/>
</dbReference>
<comment type="caution">
    <text evidence="2">The sequence shown here is derived from an EMBL/GenBank/DDBJ whole genome shotgun (WGS) entry which is preliminary data.</text>
</comment>
<evidence type="ECO:0000313" key="3">
    <source>
        <dbReference type="Proteomes" id="UP000282582"/>
    </source>
</evidence>
<dbReference type="AlphaFoldDB" id="A0A3M6ZMJ9"/>
<feature type="region of interest" description="Disordered" evidence="1">
    <location>
        <begin position="117"/>
        <end position="160"/>
    </location>
</feature>
<reference evidence="2 3" key="1">
    <citation type="journal article" date="2018" name="BMC Genomics">
        <title>Genomic evidence for intraspecific hybridization in a clonal and extremely halotolerant yeast.</title>
        <authorList>
            <person name="Gostincar C."/>
            <person name="Stajich J.E."/>
            <person name="Zupancic J."/>
            <person name="Zalar P."/>
            <person name="Gunde-Cimerman N."/>
        </authorList>
    </citation>
    <scope>NUCLEOTIDE SEQUENCE [LARGE SCALE GENOMIC DNA]</scope>
    <source>
        <strain evidence="2 3">EXF-6654</strain>
    </source>
</reference>
<accession>A0A3M6ZMJ9</accession>
<protein>
    <submittedName>
        <fullName evidence="2">Uncharacterized protein</fullName>
    </submittedName>
</protein>
<evidence type="ECO:0000313" key="2">
    <source>
        <dbReference type="EMBL" id="RMY16508.1"/>
    </source>
</evidence>
<name>A0A3M6ZMJ9_HORWE</name>
<evidence type="ECO:0000256" key="1">
    <source>
        <dbReference type="SAM" id="MobiDB-lite"/>
    </source>
</evidence>
<feature type="compositionally biased region" description="Low complexity" evidence="1">
    <location>
        <begin position="141"/>
        <end position="155"/>
    </location>
</feature>
<proteinExistence type="predicted"/>
<sequence length="552" mass="60860">MDGNTAPRVAEHRDILKGFDAQIARLGREEDELFGKIIRAKDREGAQVVFDGLAKVKGQKEKLGTLKKEEIASFERWVSQDQVRGLPTVSRSDDDHRRRGNAVRLLPTDVIDLSFDEETEVPVKQEASSPTEGNLARDNRSSGGRQQRSSTGRSTESPFENVTALLNEDSFASFRACSYPSVAQTHPTVIYHPTAEGAIELRCPYCKTNMNKDGNERSEGPKEYGGLASTIAQINHCIISKPYEEHPNYGDVTYHNEHHKVMDGFGAQIDRLDRKLHTLRDQLIAAGDAITVDRLSDETAAAKKQKTELEKLQEDELANYNRALIRVHTEMLPLTVHQRPPLHETLRCSRQEIIDLTQDDIPPAIKSEHSQHPNASGMNRNRPYTRCGPQAFPEQGAQQVAQDRPQPLARKTATATSSSRIDDRKFLDFQPIAVSHPTLVPSPDGSGAVELRCPDCGCNAMAPENSRGGQPGFFTGLRGLQIHIGRVHKSSEFGHRATIAAAAVRGCTYNHVPQGVVDAIKSGDTEEYVVPLIQVPSRASRALQAAESLGNA</sequence>
<organism evidence="2 3">
    <name type="scientific">Hortaea werneckii</name>
    <name type="common">Black yeast</name>
    <name type="synonym">Cladosporium werneckii</name>
    <dbReference type="NCBI Taxonomy" id="91943"/>
    <lineage>
        <taxon>Eukaryota</taxon>
        <taxon>Fungi</taxon>
        <taxon>Dikarya</taxon>
        <taxon>Ascomycota</taxon>
        <taxon>Pezizomycotina</taxon>
        <taxon>Dothideomycetes</taxon>
        <taxon>Dothideomycetidae</taxon>
        <taxon>Mycosphaerellales</taxon>
        <taxon>Teratosphaeriaceae</taxon>
        <taxon>Hortaea</taxon>
    </lineage>
</organism>
<dbReference type="Proteomes" id="UP000282582">
    <property type="component" value="Unassembled WGS sequence"/>
</dbReference>
<gene>
    <name evidence="2" type="ORF">D0868_00273</name>
</gene>